<dbReference type="HOGENOM" id="CLU_1077722_0_0_1"/>
<dbReference type="OrthoDB" id="4847856at2759"/>
<organism evidence="2 3">
    <name type="scientific">Colletotrichum fioriniae PJ7</name>
    <dbReference type="NCBI Taxonomy" id="1445577"/>
    <lineage>
        <taxon>Eukaryota</taxon>
        <taxon>Fungi</taxon>
        <taxon>Dikarya</taxon>
        <taxon>Ascomycota</taxon>
        <taxon>Pezizomycotina</taxon>
        <taxon>Sordariomycetes</taxon>
        <taxon>Hypocreomycetidae</taxon>
        <taxon>Glomerellales</taxon>
        <taxon>Glomerellaceae</taxon>
        <taxon>Colletotrichum</taxon>
        <taxon>Colletotrichum acutatum species complex</taxon>
    </lineage>
</organism>
<dbReference type="KEGG" id="cfj:CFIO01_05733"/>
<evidence type="ECO:0000256" key="1">
    <source>
        <dbReference type="SAM" id="MobiDB-lite"/>
    </source>
</evidence>
<sequence>MSLQSERNRSEPQSSSTYRTLPGSRRLRRRPGNFSLRVSIRGIPLDAANSAEDGGISESGESFATTGTVIRLPDLECYLGQGSMSIECEVDGQFVITPLRPTRTNNSSATSSDAGSLVPSLIRRPNHYSSNRSNMLPRESMRGRPRFADSPTLGWEPSPRRFGFYGEPSPASLRSRRMEMFHRDSVHVSAVPSMQVYSEVSSVSSSSQRLPVSPITPPPQYSGLVHIAGTGSWTSSQEEQQALEAAADDIVGGWNSHG</sequence>
<proteinExistence type="predicted"/>
<gene>
    <name evidence="2" type="ORF">CFIO01_05733</name>
</gene>
<feature type="compositionally biased region" description="Basic and acidic residues" evidence="1">
    <location>
        <begin position="1"/>
        <end position="10"/>
    </location>
</feature>
<evidence type="ECO:0000313" key="2">
    <source>
        <dbReference type="EMBL" id="EXF73802.1"/>
    </source>
</evidence>
<protein>
    <submittedName>
        <fullName evidence="2">Uncharacterized protein</fullName>
    </submittedName>
</protein>
<feature type="compositionally biased region" description="Polar residues" evidence="1">
    <location>
        <begin position="102"/>
        <end position="114"/>
    </location>
</feature>
<name>A0A010Q1V7_9PEZI</name>
<dbReference type="EMBL" id="JARH01001046">
    <property type="protein sequence ID" value="EXF73802.1"/>
    <property type="molecule type" value="Genomic_DNA"/>
</dbReference>
<evidence type="ECO:0000313" key="3">
    <source>
        <dbReference type="Proteomes" id="UP000020467"/>
    </source>
</evidence>
<feature type="region of interest" description="Disordered" evidence="1">
    <location>
        <begin position="1"/>
        <end position="32"/>
    </location>
</feature>
<keyword evidence="3" id="KW-1185">Reference proteome</keyword>
<dbReference type="Proteomes" id="UP000020467">
    <property type="component" value="Unassembled WGS sequence"/>
</dbReference>
<comment type="caution">
    <text evidence="2">The sequence shown here is derived from an EMBL/GenBank/DDBJ whole genome shotgun (WGS) entry which is preliminary data.</text>
</comment>
<feature type="region of interest" description="Disordered" evidence="1">
    <location>
        <begin position="101"/>
        <end position="166"/>
    </location>
</feature>
<reference evidence="2 3" key="1">
    <citation type="submission" date="2014-02" db="EMBL/GenBank/DDBJ databases">
        <title>The genome sequence of Colletotrichum fioriniae PJ7.</title>
        <authorList>
            <person name="Baroncelli R."/>
            <person name="Thon M.R."/>
        </authorList>
    </citation>
    <scope>NUCLEOTIDE SEQUENCE [LARGE SCALE GENOMIC DNA]</scope>
    <source>
        <strain evidence="2 3">PJ7</strain>
    </source>
</reference>
<accession>A0A010Q1V7</accession>
<dbReference type="AlphaFoldDB" id="A0A010Q1V7"/>